<dbReference type="InterPro" id="IPR018062">
    <property type="entry name" value="HTH_AraC-typ_CS"/>
</dbReference>
<dbReference type="PROSITE" id="PS01124">
    <property type="entry name" value="HTH_ARAC_FAMILY_2"/>
    <property type="match status" value="1"/>
</dbReference>
<evidence type="ECO:0000256" key="4">
    <source>
        <dbReference type="SAM" id="MobiDB-lite"/>
    </source>
</evidence>
<dbReference type="PROSITE" id="PS00041">
    <property type="entry name" value="HTH_ARAC_FAMILY_1"/>
    <property type="match status" value="1"/>
</dbReference>
<proteinExistence type="predicted"/>
<dbReference type="InterPro" id="IPR003313">
    <property type="entry name" value="AraC-bd"/>
</dbReference>
<sequence length="288" mass="33766">MIKCIQHQLFQIEMFSASHWPLPEHNHNHYELTFIHRGRGQHRLNGRTQAYEAGNLFLLRPSDVHFFDIEDETEFTIVKFIHVYLKGAGDAQVQTAWNRYIDGFLTHAIQKNPALTEPCFDRQTMDTLMRLIGQEWQKNRDPGSELIFFLLHSVLSLIKNHLIAQRPDTGKHPDKITGLLNYIHEHIYEPDRIQINVLGDHFNLSPTYVGEFFKEKTGISLRDYVADYRLKLIENRLQHSSFSIKEIADELGFTDTAHLTKFFSKHRKITPSSYRKNKQPSTQKRRTA</sequence>
<accession>A0ABW0ICV1</accession>
<comment type="caution">
    <text evidence="6">The sequence shown here is derived from an EMBL/GenBank/DDBJ whole genome shotgun (WGS) entry which is preliminary data.</text>
</comment>
<dbReference type="Gene3D" id="1.10.10.60">
    <property type="entry name" value="Homeodomain-like"/>
    <property type="match status" value="2"/>
</dbReference>
<dbReference type="Pfam" id="PF02311">
    <property type="entry name" value="AraC_binding"/>
    <property type="match status" value="1"/>
</dbReference>
<dbReference type="PANTHER" id="PTHR43280">
    <property type="entry name" value="ARAC-FAMILY TRANSCRIPTIONAL REGULATOR"/>
    <property type="match status" value="1"/>
</dbReference>
<keyword evidence="2" id="KW-0238">DNA-binding</keyword>
<keyword evidence="1" id="KW-0805">Transcription regulation</keyword>
<dbReference type="SUPFAM" id="SSF51215">
    <property type="entry name" value="Regulatory protein AraC"/>
    <property type="match status" value="1"/>
</dbReference>
<dbReference type="Proteomes" id="UP001596106">
    <property type="component" value="Unassembled WGS sequence"/>
</dbReference>
<dbReference type="EMBL" id="JBHSMA010000005">
    <property type="protein sequence ID" value="MFC5411051.1"/>
    <property type="molecule type" value="Genomic_DNA"/>
</dbReference>
<keyword evidence="7" id="KW-1185">Reference proteome</keyword>
<dbReference type="SMART" id="SM00342">
    <property type="entry name" value="HTH_ARAC"/>
    <property type="match status" value="1"/>
</dbReference>
<evidence type="ECO:0000313" key="7">
    <source>
        <dbReference type="Proteomes" id="UP001596106"/>
    </source>
</evidence>
<dbReference type="Gene3D" id="2.60.120.10">
    <property type="entry name" value="Jelly Rolls"/>
    <property type="match status" value="1"/>
</dbReference>
<dbReference type="InterPro" id="IPR014710">
    <property type="entry name" value="RmlC-like_jellyroll"/>
</dbReference>
<evidence type="ECO:0000313" key="6">
    <source>
        <dbReference type="EMBL" id="MFC5411051.1"/>
    </source>
</evidence>
<name>A0ABW0ICV1_9BACT</name>
<evidence type="ECO:0000256" key="1">
    <source>
        <dbReference type="ARBA" id="ARBA00023015"/>
    </source>
</evidence>
<dbReference type="InterPro" id="IPR009057">
    <property type="entry name" value="Homeodomain-like_sf"/>
</dbReference>
<evidence type="ECO:0000259" key="5">
    <source>
        <dbReference type="PROSITE" id="PS01124"/>
    </source>
</evidence>
<dbReference type="InterPro" id="IPR037923">
    <property type="entry name" value="HTH-like"/>
</dbReference>
<feature type="region of interest" description="Disordered" evidence="4">
    <location>
        <begin position="269"/>
        <end position="288"/>
    </location>
</feature>
<dbReference type="SUPFAM" id="SSF46689">
    <property type="entry name" value="Homeodomain-like"/>
    <property type="match status" value="1"/>
</dbReference>
<evidence type="ECO:0000256" key="2">
    <source>
        <dbReference type="ARBA" id="ARBA00023125"/>
    </source>
</evidence>
<reference evidence="7" key="1">
    <citation type="journal article" date="2019" name="Int. J. Syst. Evol. Microbiol.">
        <title>The Global Catalogue of Microorganisms (GCM) 10K type strain sequencing project: providing services to taxonomists for standard genome sequencing and annotation.</title>
        <authorList>
            <consortium name="The Broad Institute Genomics Platform"/>
            <consortium name="The Broad Institute Genome Sequencing Center for Infectious Disease"/>
            <person name="Wu L."/>
            <person name="Ma J."/>
        </authorList>
    </citation>
    <scope>NUCLEOTIDE SEQUENCE [LARGE SCALE GENOMIC DNA]</scope>
    <source>
        <strain evidence="7">CCUG 55250</strain>
    </source>
</reference>
<keyword evidence="3" id="KW-0804">Transcription</keyword>
<organism evidence="6 7">
    <name type="scientific">Larkinella bovis</name>
    <dbReference type="NCBI Taxonomy" id="683041"/>
    <lineage>
        <taxon>Bacteria</taxon>
        <taxon>Pseudomonadati</taxon>
        <taxon>Bacteroidota</taxon>
        <taxon>Cytophagia</taxon>
        <taxon>Cytophagales</taxon>
        <taxon>Spirosomataceae</taxon>
        <taxon>Larkinella</taxon>
    </lineage>
</organism>
<dbReference type="InterPro" id="IPR018060">
    <property type="entry name" value="HTH_AraC"/>
</dbReference>
<dbReference type="Pfam" id="PF12833">
    <property type="entry name" value="HTH_18"/>
    <property type="match status" value="1"/>
</dbReference>
<protein>
    <submittedName>
        <fullName evidence="6">Helix-turn-helix domain-containing protein</fullName>
    </submittedName>
</protein>
<evidence type="ECO:0000256" key="3">
    <source>
        <dbReference type="ARBA" id="ARBA00023163"/>
    </source>
</evidence>
<gene>
    <name evidence="6" type="ORF">ACFPMF_17150</name>
</gene>
<feature type="domain" description="HTH araC/xylS-type" evidence="5">
    <location>
        <begin position="177"/>
        <end position="277"/>
    </location>
</feature>
<dbReference type="PANTHER" id="PTHR43280:SF28">
    <property type="entry name" value="HTH-TYPE TRANSCRIPTIONAL ACTIVATOR RHAS"/>
    <property type="match status" value="1"/>
</dbReference>
<dbReference type="RefSeq" id="WP_379847492.1">
    <property type="nucleotide sequence ID" value="NZ_JBHSMA010000005.1"/>
</dbReference>